<dbReference type="InterPro" id="IPR010449">
    <property type="entry name" value="Numb_domain"/>
</dbReference>
<organism evidence="4 5">
    <name type="scientific">Leptonychotes weddellii</name>
    <name type="common">Weddell seal</name>
    <name type="synonym">Otaria weddellii</name>
    <dbReference type="NCBI Taxonomy" id="9713"/>
    <lineage>
        <taxon>Eukaryota</taxon>
        <taxon>Metazoa</taxon>
        <taxon>Chordata</taxon>
        <taxon>Craniata</taxon>
        <taxon>Vertebrata</taxon>
        <taxon>Euteleostomi</taxon>
        <taxon>Mammalia</taxon>
        <taxon>Eutheria</taxon>
        <taxon>Laurasiatheria</taxon>
        <taxon>Carnivora</taxon>
        <taxon>Caniformia</taxon>
        <taxon>Pinnipedia</taxon>
        <taxon>Phocidae</taxon>
        <taxon>Monachinae</taxon>
        <taxon>Lobodontini</taxon>
        <taxon>Leptonychotes</taxon>
    </lineage>
</organism>
<dbReference type="GO" id="GO:0005737">
    <property type="term" value="C:cytoplasm"/>
    <property type="evidence" value="ECO:0007669"/>
    <property type="project" value="TreeGrafter"/>
</dbReference>
<gene>
    <name evidence="5" type="primary">LOC115939027</name>
</gene>
<feature type="region of interest" description="Disordered" evidence="2">
    <location>
        <begin position="164"/>
        <end position="193"/>
    </location>
</feature>
<protein>
    <submittedName>
        <fullName evidence="5">Numb-like protein</fullName>
    </submittedName>
</protein>
<dbReference type="GO" id="GO:0050769">
    <property type="term" value="P:positive regulation of neurogenesis"/>
    <property type="evidence" value="ECO:0007669"/>
    <property type="project" value="TreeGrafter"/>
</dbReference>
<sequence>MHTGERLSHAVGCAFAACLERKQRREKECGVTAAFDASRTSFAREGSFRLSGGGRPTEREAPEKKKAEAAAAPTAAPGPAQPGHVSPTPATTSPGEKGEAGTPVAAGTSAAAIPRRHAPLEQLVRQGSFRGFPALSQKNSPFKRQLSLRLNELPSTLQRRTDFQVKGTGEPGGSAGRNIRSNTIPPSVVNTREGRGGIHLDRLALSARGKEREVEHIVVDWRLAASAASKGESGSINHDRLAMSTVGKEQQKDGTSLDRFVMSAVVRDMREVAFITID</sequence>
<keyword evidence="4" id="KW-1185">Reference proteome</keyword>
<dbReference type="OrthoDB" id="10070446at2759"/>
<dbReference type="InterPro" id="IPR016698">
    <property type="entry name" value="Numb/numb-like"/>
</dbReference>
<evidence type="ECO:0000256" key="1">
    <source>
        <dbReference type="ARBA" id="ARBA00022553"/>
    </source>
</evidence>
<evidence type="ECO:0000313" key="4">
    <source>
        <dbReference type="Proteomes" id="UP000245341"/>
    </source>
</evidence>
<feature type="region of interest" description="Disordered" evidence="2">
    <location>
        <begin position="42"/>
        <end position="109"/>
    </location>
</feature>
<name>A0A7F8QCX5_LEPWE</name>
<evidence type="ECO:0000256" key="2">
    <source>
        <dbReference type="SAM" id="MobiDB-lite"/>
    </source>
</evidence>
<feature type="compositionally biased region" description="Basic and acidic residues" evidence="2">
    <location>
        <begin position="56"/>
        <end position="68"/>
    </location>
</feature>
<dbReference type="RefSeq" id="XP_030879105.1">
    <property type="nucleotide sequence ID" value="XM_031023245.1"/>
</dbReference>
<dbReference type="PROSITE" id="PS51257">
    <property type="entry name" value="PROKAR_LIPOPROTEIN"/>
    <property type="match status" value="1"/>
</dbReference>
<dbReference type="AlphaFoldDB" id="A0A7F8QCX5"/>
<dbReference type="Pfam" id="PF06311">
    <property type="entry name" value="NumbF"/>
    <property type="match status" value="1"/>
</dbReference>
<accession>A0A7F8QCX5</accession>
<dbReference type="PANTHER" id="PTHR47368:SF4">
    <property type="entry name" value="NUMB-LIKE PROTEIN"/>
    <property type="match status" value="1"/>
</dbReference>
<feature type="domain" description="NUMB" evidence="3">
    <location>
        <begin position="111"/>
        <end position="169"/>
    </location>
</feature>
<dbReference type="GeneID" id="115939027"/>
<dbReference type="PANTHER" id="PTHR47368">
    <property type="entry name" value="NUMB"/>
    <property type="match status" value="1"/>
</dbReference>
<dbReference type="Proteomes" id="UP000245341">
    <property type="component" value="Unplaced"/>
</dbReference>
<dbReference type="KEGG" id="lww:115939027"/>
<evidence type="ECO:0000313" key="5">
    <source>
        <dbReference type="RefSeq" id="XP_030879105.1"/>
    </source>
</evidence>
<keyword evidence="1" id="KW-0597">Phosphoprotein</keyword>
<proteinExistence type="predicted"/>
<feature type="compositionally biased region" description="Polar residues" evidence="2">
    <location>
        <begin position="179"/>
        <end position="190"/>
    </location>
</feature>
<reference evidence="5" key="1">
    <citation type="submission" date="2025-08" db="UniProtKB">
        <authorList>
            <consortium name="RefSeq"/>
        </authorList>
    </citation>
    <scope>IDENTIFICATION</scope>
    <source>
        <tissue evidence="5">Liver</tissue>
    </source>
</reference>
<evidence type="ECO:0000259" key="3">
    <source>
        <dbReference type="Pfam" id="PF06311"/>
    </source>
</evidence>